<dbReference type="PANTHER" id="PTHR30534">
    <property type="entry name" value="FLAGELLAR MOTOR SWITCH PROTEIN FLIG"/>
    <property type="match status" value="1"/>
</dbReference>
<sequence length="346" mass="38454">MARQAKTLPPRRTDAKKLSGSEKAAILFLCLGEERGSELMKQLSVREIEKITRAMSVLGLISAKVAQDVVAQFVHDLASGGGLVGSVSVAEKMLHSFLPANEVAAIMNKTRVPIEARLVWDRFSAMNENLIANYLKSEHAQTAAAILSKVPPEICAKVLPLLGEERMQEVIERMISLEAVPFHMMRQIEETLQNEIVTAGSQPSAPDVQQRMADLFNRLDRDLFSRLSEKLEETVPETLAKIKQKMFTFDDLMKLDQQSLAQVIRAVGGNTLPMALRGSTKEMREHFLSVLPSRSRDMLVEEMASMGPVRGSEVRTAQTLMVETAKELAENEVIMLPISDDDQLIE</sequence>
<dbReference type="EMBL" id="CP019124">
    <property type="protein sequence ID" value="APX89201.1"/>
    <property type="molecule type" value="Genomic_DNA"/>
</dbReference>
<dbReference type="InterPro" id="IPR032779">
    <property type="entry name" value="FliG_M"/>
</dbReference>
<keyword evidence="9" id="KW-0975">Bacterial flagellum</keyword>
<dbReference type="Pfam" id="PF14842">
    <property type="entry name" value="FliG_N"/>
    <property type="match status" value="1"/>
</dbReference>
<dbReference type="GO" id="GO:0005886">
    <property type="term" value="C:plasma membrane"/>
    <property type="evidence" value="ECO:0007669"/>
    <property type="project" value="UniProtKB-SubCell"/>
</dbReference>
<accession>A0A1U7DGW0</accession>
<keyword evidence="12" id="KW-1185">Reference proteome</keyword>
<keyword evidence="6" id="KW-0145">Chemotaxis</keyword>
<evidence type="ECO:0000313" key="12">
    <source>
        <dbReference type="Proteomes" id="UP000187266"/>
    </source>
</evidence>
<keyword evidence="7" id="KW-0283">Flagellar rotation</keyword>
<keyword evidence="11" id="KW-0966">Cell projection</keyword>
<gene>
    <name evidence="11" type="ORF">BV394_05295</name>
</gene>
<dbReference type="InterPro" id="IPR000090">
    <property type="entry name" value="Flg_Motor_Flig"/>
</dbReference>
<dbReference type="GO" id="GO:0006935">
    <property type="term" value="P:chemotaxis"/>
    <property type="evidence" value="ECO:0007669"/>
    <property type="project" value="UniProtKB-KW"/>
</dbReference>
<dbReference type="InterPro" id="IPR028263">
    <property type="entry name" value="FliG_N"/>
</dbReference>
<keyword evidence="8" id="KW-0472">Membrane</keyword>
<dbReference type="InterPro" id="IPR023087">
    <property type="entry name" value="Flg_Motor_Flig_C"/>
</dbReference>
<keyword evidence="11" id="KW-0282">Flagellum</keyword>
<evidence type="ECO:0000256" key="4">
    <source>
        <dbReference type="ARBA" id="ARBA00021870"/>
    </source>
</evidence>
<comment type="similarity">
    <text evidence="3">Belongs to the FliG family.</text>
</comment>
<dbReference type="RefSeq" id="WP_076979224.1">
    <property type="nucleotide sequence ID" value="NZ_CP019124.1"/>
</dbReference>
<dbReference type="Pfam" id="PF14841">
    <property type="entry name" value="FliG_M"/>
    <property type="match status" value="1"/>
</dbReference>
<dbReference type="PANTHER" id="PTHR30534:SF0">
    <property type="entry name" value="FLAGELLAR MOTOR SWITCH PROTEIN FLIG"/>
    <property type="match status" value="1"/>
</dbReference>
<dbReference type="Gene3D" id="1.10.220.30">
    <property type="match status" value="3"/>
</dbReference>
<protein>
    <recommendedName>
        <fullName evidence="4">Flagellar motor switch protein FliG</fullName>
    </recommendedName>
</protein>
<reference evidence="11 12" key="1">
    <citation type="submission" date="2017-01" db="EMBL/GenBank/DDBJ databases">
        <title>Genomic analysis of Xuhuaishuia manganoxidans DY6-4.</title>
        <authorList>
            <person name="Wang X."/>
        </authorList>
    </citation>
    <scope>NUCLEOTIDE SEQUENCE [LARGE SCALE GENOMIC DNA]</scope>
    <source>
        <strain evidence="11 12">DY6-4</strain>
    </source>
</reference>
<evidence type="ECO:0000256" key="9">
    <source>
        <dbReference type="ARBA" id="ARBA00023143"/>
    </source>
</evidence>
<dbReference type="Proteomes" id="UP000187266">
    <property type="component" value="Chromosome"/>
</dbReference>
<evidence type="ECO:0000256" key="2">
    <source>
        <dbReference type="ARBA" id="ARBA00004413"/>
    </source>
</evidence>
<evidence type="ECO:0000256" key="5">
    <source>
        <dbReference type="ARBA" id="ARBA00022475"/>
    </source>
</evidence>
<dbReference type="STRING" id="1267768.BV394_05295"/>
<dbReference type="GO" id="GO:0009425">
    <property type="term" value="C:bacterial-type flagellum basal body"/>
    <property type="evidence" value="ECO:0007669"/>
    <property type="project" value="UniProtKB-SubCell"/>
</dbReference>
<dbReference type="OrthoDB" id="9780302at2"/>
<dbReference type="Pfam" id="PF01706">
    <property type="entry name" value="FliG_C"/>
    <property type="match status" value="1"/>
</dbReference>
<evidence type="ECO:0000256" key="10">
    <source>
        <dbReference type="ARBA" id="ARBA00025598"/>
    </source>
</evidence>
<dbReference type="GO" id="GO:0003774">
    <property type="term" value="F:cytoskeletal motor activity"/>
    <property type="evidence" value="ECO:0007669"/>
    <property type="project" value="InterPro"/>
</dbReference>
<organism evidence="11 12">
    <name type="scientific">Brevirhabdus pacifica</name>
    <dbReference type="NCBI Taxonomy" id="1267768"/>
    <lineage>
        <taxon>Bacteria</taxon>
        <taxon>Pseudomonadati</taxon>
        <taxon>Pseudomonadota</taxon>
        <taxon>Alphaproteobacteria</taxon>
        <taxon>Rhodobacterales</taxon>
        <taxon>Paracoccaceae</taxon>
        <taxon>Brevirhabdus</taxon>
    </lineage>
</organism>
<evidence type="ECO:0000256" key="7">
    <source>
        <dbReference type="ARBA" id="ARBA00022779"/>
    </source>
</evidence>
<dbReference type="InterPro" id="IPR011002">
    <property type="entry name" value="FliG_a-hlx"/>
</dbReference>
<name>A0A1U7DGW0_9RHOB</name>
<evidence type="ECO:0000313" key="11">
    <source>
        <dbReference type="EMBL" id="APX89201.1"/>
    </source>
</evidence>
<dbReference type="SUPFAM" id="SSF48029">
    <property type="entry name" value="FliG"/>
    <property type="match status" value="2"/>
</dbReference>
<evidence type="ECO:0000256" key="6">
    <source>
        <dbReference type="ARBA" id="ARBA00022500"/>
    </source>
</evidence>
<dbReference type="GO" id="GO:0071973">
    <property type="term" value="P:bacterial-type flagellum-dependent cell motility"/>
    <property type="evidence" value="ECO:0007669"/>
    <property type="project" value="InterPro"/>
</dbReference>
<proteinExistence type="inferred from homology"/>
<evidence type="ECO:0000256" key="8">
    <source>
        <dbReference type="ARBA" id="ARBA00023136"/>
    </source>
</evidence>
<dbReference type="PRINTS" id="PR00954">
    <property type="entry name" value="FLGMOTORFLIG"/>
</dbReference>
<dbReference type="AlphaFoldDB" id="A0A1U7DGW0"/>
<comment type="subcellular location">
    <subcellularLocation>
        <location evidence="1">Bacterial flagellum basal body</location>
    </subcellularLocation>
    <subcellularLocation>
        <location evidence="2">Cell membrane</location>
        <topology evidence="2">Peripheral membrane protein</topology>
        <orientation evidence="2">Cytoplasmic side</orientation>
    </subcellularLocation>
</comment>
<accession>A0A2M9DEI4</accession>
<evidence type="ECO:0000256" key="1">
    <source>
        <dbReference type="ARBA" id="ARBA00004117"/>
    </source>
</evidence>
<evidence type="ECO:0000256" key="3">
    <source>
        <dbReference type="ARBA" id="ARBA00010299"/>
    </source>
</evidence>
<comment type="function">
    <text evidence="10">FliG is one of three proteins (FliG, FliN, FliM) that forms the rotor-mounted switch complex (C ring), located at the base of the basal body. This complex interacts with the CheY and CheZ chemotaxis proteins, in addition to contacting components of the motor that determine the direction of flagellar rotation.</text>
</comment>
<keyword evidence="5" id="KW-1003">Cell membrane</keyword>
<keyword evidence="11" id="KW-0969">Cilium</keyword>